<dbReference type="EMBL" id="JAQOSO010000096">
    <property type="protein sequence ID" value="MDJ1176072.1"/>
    <property type="molecule type" value="Genomic_DNA"/>
</dbReference>
<organism evidence="3 4">
    <name type="scientific">Roseofilum capinflatum BLCC-M114</name>
    <dbReference type="NCBI Taxonomy" id="3022440"/>
    <lineage>
        <taxon>Bacteria</taxon>
        <taxon>Bacillati</taxon>
        <taxon>Cyanobacteriota</taxon>
        <taxon>Cyanophyceae</taxon>
        <taxon>Desertifilales</taxon>
        <taxon>Desertifilaceae</taxon>
        <taxon>Roseofilum</taxon>
        <taxon>Roseofilum capinflatum</taxon>
    </lineage>
</organism>
<evidence type="ECO:0000256" key="1">
    <source>
        <dbReference type="SAM" id="MobiDB-lite"/>
    </source>
</evidence>
<accession>A0ABT7BA86</accession>
<proteinExistence type="predicted"/>
<keyword evidence="2" id="KW-0812">Transmembrane</keyword>
<comment type="caution">
    <text evidence="3">The sequence shown here is derived from an EMBL/GenBank/DDBJ whole genome shotgun (WGS) entry which is preliminary data.</text>
</comment>
<dbReference type="RefSeq" id="WP_283768362.1">
    <property type="nucleotide sequence ID" value="NZ_JAQOSO010000096.1"/>
</dbReference>
<evidence type="ECO:0000313" key="4">
    <source>
        <dbReference type="Proteomes" id="UP001235849"/>
    </source>
</evidence>
<keyword evidence="2" id="KW-0472">Membrane</keyword>
<name>A0ABT7BA86_9CYAN</name>
<evidence type="ECO:0000256" key="2">
    <source>
        <dbReference type="SAM" id="Phobius"/>
    </source>
</evidence>
<sequence>MEMPNLNAMTFPLLAHAGHSHNRPPVEPEPNAKEEIQPSPTPVMVHQEIAPGIHTPPAYPMLDVGTFMVFALVATPIVLITAKNKMNE</sequence>
<gene>
    <name evidence="3" type="ORF">PMG25_18465</name>
</gene>
<feature type="region of interest" description="Disordered" evidence="1">
    <location>
        <begin position="13"/>
        <end position="39"/>
    </location>
</feature>
<feature type="compositionally biased region" description="Basic and acidic residues" evidence="1">
    <location>
        <begin position="24"/>
        <end position="36"/>
    </location>
</feature>
<keyword evidence="4" id="KW-1185">Reference proteome</keyword>
<dbReference type="Proteomes" id="UP001235849">
    <property type="component" value="Unassembled WGS sequence"/>
</dbReference>
<evidence type="ECO:0000313" key="3">
    <source>
        <dbReference type="EMBL" id="MDJ1176072.1"/>
    </source>
</evidence>
<keyword evidence="2" id="KW-1133">Transmembrane helix</keyword>
<protein>
    <submittedName>
        <fullName evidence="3">Uncharacterized protein</fullName>
    </submittedName>
</protein>
<reference evidence="3 4" key="1">
    <citation type="submission" date="2023-01" db="EMBL/GenBank/DDBJ databases">
        <title>Novel diversity within Roseofilum (Cyanobacteria; Desertifilaceae) from marine benthic mats with descriptions of four novel species.</title>
        <authorList>
            <person name="Wang Y."/>
            <person name="Berthold D.E."/>
            <person name="Hu J."/>
            <person name="Lefler F.W."/>
            <person name="Laughinghouse H.D. IV."/>
        </authorList>
    </citation>
    <scope>NUCLEOTIDE SEQUENCE [LARGE SCALE GENOMIC DNA]</scope>
    <source>
        <strain evidence="3 4">BLCC-M114</strain>
    </source>
</reference>
<feature type="transmembrane region" description="Helical" evidence="2">
    <location>
        <begin position="64"/>
        <end position="82"/>
    </location>
</feature>